<feature type="domain" description="NAD-dependent epimerase/dehydratase" evidence="1">
    <location>
        <begin position="15"/>
        <end position="251"/>
    </location>
</feature>
<evidence type="ECO:0000313" key="2">
    <source>
        <dbReference type="EMBL" id="MFC6090011.1"/>
    </source>
</evidence>
<dbReference type="InterPro" id="IPR050177">
    <property type="entry name" value="Lipid_A_modif_metabolic_enz"/>
</dbReference>
<accession>A0ABW1P452</accession>
<evidence type="ECO:0000259" key="1">
    <source>
        <dbReference type="Pfam" id="PF01370"/>
    </source>
</evidence>
<proteinExistence type="predicted"/>
<comment type="caution">
    <text evidence="2">The sequence shown here is derived from an EMBL/GenBank/DDBJ whole genome shotgun (WGS) entry which is preliminary data.</text>
</comment>
<dbReference type="Proteomes" id="UP001596220">
    <property type="component" value="Unassembled WGS sequence"/>
</dbReference>
<dbReference type="EMBL" id="JBHSQO010000010">
    <property type="protein sequence ID" value="MFC6090011.1"/>
    <property type="molecule type" value="Genomic_DNA"/>
</dbReference>
<dbReference type="RefSeq" id="WP_380635575.1">
    <property type="nucleotide sequence ID" value="NZ_JBHSQO010000010.1"/>
</dbReference>
<dbReference type="Gene3D" id="3.40.50.720">
    <property type="entry name" value="NAD(P)-binding Rossmann-like Domain"/>
    <property type="match status" value="1"/>
</dbReference>
<dbReference type="PROSITE" id="PS00061">
    <property type="entry name" value="ADH_SHORT"/>
    <property type="match status" value="1"/>
</dbReference>
<reference evidence="3" key="1">
    <citation type="journal article" date="2019" name="Int. J. Syst. Evol. Microbiol.">
        <title>The Global Catalogue of Microorganisms (GCM) 10K type strain sequencing project: providing services to taxonomists for standard genome sequencing and annotation.</title>
        <authorList>
            <consortium name="The Broad Institute Genomics Platform"/>
            <consortium name="The Broad Institute Genome Sequencing Center for Infectious Disease"/>
            <person name="Wu L."/>
            <person name="Ma J."/>
        </authorList>
    </citation>
    <scope>NUCLEOTIDE SEQUENCE [LARGE SCALE GENOMIC DNA]</scope>
    <source>
        <strain evidence="3">CGMCC 4.7246</strain>
    </source>
</reference>
<dbReference type="PANTHER" id="PTHR43245:SF13">
    <property type="entry name" value="UDP-D-APIOSE_UDP-D-XYLOSE SYNTHASE 2"/>
    <property type="match status" value="1"/>
</dbReference>
<organism evidence="2 3">
    <name type="scientific">Saccharothrix lopnurensis</name>
    <dbReference type="NCBI Taxonomy" id="1670621"/>
    <lineage>
        <taxon>Bacteria</taxon>
        <taxon>Bacillati</taxon>
        <taxon>Actinomycetota</taxon>
        <taxon>Actinomycetes</taxon>
        <taxon>Pseudonocardiales</taxon>
        <taxon>Pseudonocardiaceae</taxon>
        <taxon>Saccharothrix</taxon>
    </lineage>
</organism>
<dbReference type="InterPro" id="IPR036291">
    <property type="entry name" value="NAD(P)-bd_dom_sf"/>
</dbReference>
<name>A0ABW1P452_9PSEU</name>
<gene>
    <name evidence="2" type="ORF">ACFP3R_12075</name>
</gene>
<keyword evidence="3" id="KW-1185">Reference proteome</keyword>
<sequence>MTETPIPLVRRGEHVLVTGGHGFIGSHLVEALAAAGRRITVLDPADPPPDLAVPAGTVRHVRGDVRDAELVRREITADTALIIHLSSLVGVDQYLYDPLDVIDIAVTGTRAVLDATRDAGAKLVLASTSEVYGRNPDTPWSEDSDRVLGPTTADRWSYSTSKAAAEHMTFAHARRYGTRATVLRYFNVYGPRQRPAYVVSNTVHRLLRGEPPLLYDRGDQTRCFTYIRDAVEATLAVAASSETEGLVLNVGNERESTIAEIVRAVGAAVGSSVEPIRLDTDSAFGKVYEDIPRRVPDTSRIAGLLGWRATTPVEQGLVETVAWARANDWWTGQSAGERNERGAAR</sequence>
<dbReference type="InterPro" id="IPR001509">
    <property type="entry name" value="Epimerase_deHydtase"/>
</dbReference>
<dbReference type="PANTHER" id="PTHR43245">
    <property type="entry name" value="BIFUNCTIONAL POLYMYXIN RESISTANCE PROTEIN ARNA"/>
    <property type="match status" value="1"/>
</dbReference>
<evidence type="ECO:0000313" key="3">
    <source>
        <dbReference type="Proteomes" id="UP001596220"/>
    </source>
</evidence>
<protein>
    <submittedName>
        <fullName evidence="2">NAD-dependent epimerase/dehydratase family protein</fullName>
    </submittedName>
</protein>
<dbReference type="Pfam" id="PF01370">
    <property type="entry name" value="Epimerase"/>
    <property type="match status" value="1"/>
</dbReference>
<dbReference type="SUPFAM" id="SSF51735">
    <property type="entry name" value="NAD(P)-binding Rossmann-fold domains"/>
    <property type="match status" value="1"/>
</dbReference>
<dbReference type="InterPro" id="IPR020904">
    <property type="entry name" value="Sc_DH/Rdtase_CS"/>
</dbReference>